<dbReference type="PANTHER" id="PTHR43133">
    <property type="entry name" value="RNA POLYMERASE ECF-TYPE SIGMA FACTO"/>
    <property type="match status" value="1"/>
</dbReference>
<organism evidence="7 8">
    <name type="scientific">Schleiferilactobacillus perolens DSM 12744</name>
    <dbReference type="NCBI Taxonomy" id="1423792"/>
    <lineage>
        <taxon>Bacteria</taxon>
        <taxon>Bacillati</taxon>
        <taxon>Bacillota</taxon>
        <taxon>Bacilli</taxon>
        <taxon>Lactobacillales</taxon>
        <taxon>Lactobacillaceae</taxon>
        <taxon>Schleiferilactobacillus</taxon>
    </lineage>
</organism>
<dbReference type="RefSeq" id="WP_057820408.1">
    <property type="nucleotide sequence ID" value="NZ_AZEC01000006.1"/>
</dbReference>
<evidence type="ECO:0000256" key="3">
    <source>
        <dbReference type="ARBA" id="ARBA00023082"/>
    </source>
</evidence>
<dbReference type="Pfam" id="PF04542">
    <property type="entry name" value="Sigma70_r2"/>
    <property type="match status" value="1"/>
</dbReference>
<dbReference type="Proteomes" id="UP000051330">
    <property type="component" value="Unassembled WGS sequence"/>
</dbReference>
<comment type="caution">
    <text evidence="7">The sequence shown here is derived from an EMBL/GenBank/DDBJ whole genome shotgun (WGS) entry which is preliminary data.</text>
</comment>
<dbReference type="CDD" id="cd06171">
    <property type="entry name" value="Sigma70_r4"/>
    <property type="match status" value="1"/>
</dbReference>
<dbReference type="InterPro" id="IPR039425">
    <property type="entry name" value="RNA_pol_sigma-70-like"/>
</dbReference>
<dbReference type="InterPro" id="IPR013324">
    <property type="entry name" value="RNA_pol_sigma_r3/r4-like"/>
</dbReference>
<keyword evidence="4" id="KW-0804">Transcription</keyword>
<dbReference type="PANTHER" id="PTHR43133:SF51">
    <property type="entry name" value="RNA POLYMERASE SIGMA FACTOR"/>
    <property type="match status" value="1"/>
</dbReference>
<dbReference type="SUPFAM" id="SSF88659">
    <property type="entry name" value="Sigma3 and sigma4 domains of RNA polymerase sigma factors"/>
    <property type="match status" value="1"/>
</dbReference>
<dbReference type="Pfam" id="PF08281">
    <property type="entry name" value="Sigma70_r4_2"/>
    <property type="match status" value="1"/>
</dbReference>
<dbReference type="PATRIC" id="fig|1423792.3.peg.2847"/>
<dbReference type="InterPro" id="IPR013249">
    <property type="entry name" value="RNA_pol_sigma70_r4_t2"/>
</dbReference>
<dbReference type="SUPFAM" id="SSF88946">
    <property type="entry name" value="Sigma2 domain of RNA polymerase sigma factors"/>
    <property type="match status" value="1"/>
</dbReference>
<evidence type="ECO:0000256" key="2">
    <source>
        <dbReference type="ARBA" id="ARBA00023015"/>
    </source>
</evidence>
<feature type="domain" description="RNA polymerase sigma factor 70 region 4 type 2" evidence="6">
    <location>
        <begin position="113"/>
        <end position="159"/>
    </location>
</feature>
<dbReference type="STRING" id="1423792.FD09_GL002787"/>
<dbReference type="Gene3D" id="1.10.1740.10">
    <property type="match status" value="1"/>
</dbReference>
<feature type="domain" description="RNA polymerase sigma-70 region 2" evidence="5">
    <location>
        <begin position="22"/>
        <end position="88"/>
    </location>
</feature>
<protein>
    <recommendedName>
        <fullName evidence="9">RNA polymerase sigma factor</fullName>
    </recommendedName>
</protein>
<evidence type="ECO:0000313" key="7">
    <source>
        <dbReference type="EMBL" id="KRL12800.1"/>
    </source>
</evidence>
<dbReference type="GO" id="GO:0006352">
    <property type="term" value="P:DNA-templated transcription initiation"/>
    <property type="evidence" value="ECO:0007669"/>
    <property type="project" value="InterPro"/>
</dbReference>
<dbReference type="OrthoDB" id="9782703at2"/>
<dbReference type="InterPro" id="IPR007627">
    <property type="entry name" value="RNA_pol_sigma70_r2"/>
</dbReference>
<accession>A0A0R1MXB1</accession>
<keyword evidence="2" id="KW-0805">Transcription regulation</keyword>
<dbReference type="AlphaFoldDB" id="A0A0R1MXB1"/>
<reference evidence="7 8" key="1">
    <citation type="journal article" date="2015" name="Genome Announc.">
        <title>Expanding the biotechnology potential of lactobacilli through comparative genomics of 213 strains and associated genera.</title>
        <authorList>
            <person name="Sun Z."/>
            <person name="Harris H.M."/>
            <person name="McCann A."/>
            <person name="Guo C."/>
            <person name="Argimon S."/>
            <person name="Zhang W."/>
            <person name="Yang X."/>
            <person name="Jeffery I.B."/>
            <person name="Cooney J.C."/>
            <person name="Kagawa T.F."/>
            <person name="Liu W."/>
            <person name="Song Y."/>
            <person name="Salvetti E."/>
            <person name="Wrobel A."/>
            <person name="Rasinkangas P."/>
            <person name="Parkhill J."/>
            <person name="Rea M.C."/>
            <person name="O'Sullivan O."/>
            <person name="Ritari J."/>
            <person name="Douillard F.P."/>
            <person name="Paul Ross R."/>
            <person name="Yang R."/>
            <person name="Briner A.E."/>
            <person name="Felis G.E."/>
            <person name="de Vos W.M."/>
            <person name="Barrangou R."/>
            <person name="Klaenhammer T.R."/>
            <person name="Caufield P.W."/>
            <person name="Cui Y."/>
            <person name="Zhang H."/>
            <person name="O'Toole P.W."/>
        </authorList>
    </citation>
    <scope>NUCLEOTIDE SEQUENCE [LARGE SCALE GENOMIC DNA]</scope>
    <source>
        <strain evidence="7 8">DSM 12744</strain>
    </source>
</reference>
<comment type="similarity">
    <text evidence="1">Belongs to the sigma-70 factor family. ECF subfamily.</text>
</comment>
<evidence type="ECO:0008006" key="9">
    <source>
        <dbReference type="Google" id="ProtNLM"/>
    </source>
</evidence>
<dbReference type="Gene3D" id="1.10.10.10">
    <property type="entry name" value="Winged helix-like DNA-binding domain superfamily/Winged helix DNA-binding domain"/>
    <property type="match status" value="1"/>
</dbReference>
<proteinExistence type="inferred from homology"/>
<dbReference type="GO" id="GO:0016987">
    <property type="term" value="F:sigma factor activity"/>
    <property type="evidence" value="ECO:0007669"/>
    <property type="project" value="UniProtKB-KW"/>
</dbReference>
<dbReference type="InterPro" id="IPR036388">
    <property type="entry name" value="WH-like_DNA-bd_sf"/>
</dbReference>
<name>A0A0R1MXB1_9LACO</name>
<evidence type="ECO:0000259" key="6">
    <source>
        <dbReference type="Pfam" id="PF08281"/>
    </source>
</evidence>
<evidence type="ECO:0000256" key="4">
    <source>
        <dbReference type="ARBA" id="ARBA00023163"/>
    </source>
</evidence>
<dbReference type="InterPro" id="IPR014284">
    <property type="entry name" value="RNA_pol_sigma-70_dom"/>
</dbReference>
<keyword evidence="8" id="KW-1185">Reference proteome</keyword>
<dbReference type="InterPro" id="IPR013325">
    <property type="entry name" value="RNA_pol_sigma_r2"/>
</dbReference>
<gene>
    <name evidence="7" type="ORF">FD09_GL002787</name>
</gene>
<keyword evidence="3" id="KW-0731">Sigma factor</keyword>
<sequence length="175" mass="20275">MNEGSLITQAQAGDGEALGQLLQARQDKLYRTAFLYVHNQTDALDVIQETALQAMLSIKKLRQPEFFDTWLIRILINSAYRLLRHQKNTELADMHQGTTAARPELHWDLLQDLNKLPPKLRDVLILYYFNDLSLQEVAQVLHIPTGTVKSRIARGLQRMREEGDVIHEYRFSQNH</sequence>
<evidence type="ECO:0000259" key="5">
    <source>
        <dbReference type="Pfam" id="PF04542"/>
    </source>
</evidence>
<evidence type="ECO:0000313" key="8">
    <source>
        <dbReference type="Proteomes" id="UP000051330"/>
    </source>
</evidence>
<dbReference type="GO" id="GO:0003677">
    <property type="term" value="F:DNA binding"/>
    <property type="evidence" value="ECO:0007669"/>
    <property type="project" value="InterPro"/>
</dbReference>
<dbReference type="EMBL" id="AZEC01000006">
    <property type="protein sequence ID" value="KRL12800.1"/>
    <property type="molecule type" value="Genomic_DNA"/>
</dbReference>
<evidence type="ECO:0000256" key="1">
    <source>
        <dbReference type="ARBA" id="ARBA00010641"/>
    </source>
</evidence>
<dbReference type="NCBIfam" id="TIGR02937">
    <property type="entry name" value="sigma70-ECF"/>
    <property type="match status" value="1"/>
</dbReference>